<dbReference type="PANTHER" id="PTHR39450:SF1">
    <property type="entry name" value="DUF1667 DOMAIN-CONTAINING PROTEIN"/>
    <property type="match status" value="1"/>
</dbReference>
<dbReference type="PANTHER" id="PTHR39450">
    <property type="entry name" value="MOLYBDOPTERIN OXIDOREDUCTASE, 4FE-4S CLUSTER-BINDING SUBUNIT"/>
    <property type="match status" value="1"/>
</dbReference>
<organism evidence="1 2">
    <name type="scientific">Fusibacter paucivorans</name>
    <dbReference type="NCBI Taxonomy" id="76009"/>
    <lineage>
        <taxon>Bacteria</taxon>
        <taxon>Bacillati</taxon>
        <taxon>Bacillota</taxon>
        <taxon>Clostridia</taxon>
        <taxon>Eubacteriales</taxon>
        <taxon>Eubacteriales Family XII. Incertae Sedis</taxon>
        <taxon>Fusibacter</taxon>
    </lineage>
</organism>
<sequence>MTCIICPNSCQMTVEASGDTYNVTGHKCARGKAFAISEITNPTRTLCTTVKVNASYLPVISVKTSGPIPKNRLMDVMHVLHAITVNAPLTCGEVVVHDILGLGVDIVTTTSLSDISS</sequence>
<comment type="caution">
    <text evidence="1">The sequence shown here is derived from an EMBL/GenBank/DDBJ whole genome shotgun (WGS) entry which is preliminary data.</text>
</comment>
<dbReference type="SUPFAM" id="SSF160148">
    <property type="entry name" value="CPE0013-like"/>
    <property type="match status" value="1"/>
</dbReference>
<protein>
    <submittedName>
        <fullName evidence="1">DUF1667 domain-containing protein</fullName>
    </submittedName>
</protein>
<evidence type="ECO:0000313" key="1">
    <source>
        <dbReference type="EMBL" id="MBS7526156.1"/>
    </source>
</evidence>
<dbReference type="Pfam" id="PF07892">
    <property type="entry name" value="DUF1667"/>
    <property type="match status" value="1"/>
</dbReference>
<dbReference type="InterPro" id="IPR012460">
    <property type="entry name" value="DUF1667"/>
</dbReference>
<keyword evidence="2" id="KW-1185">Reference proteome</keyword>
<dbReference type="Proteomes" id="UP000746471">
    <property type="component" value="Unassembled WGS sequence"/>
</dbReference>
<dbReference type="RefSeq" id="WP_213235943.1">
    <property type="nucleotide sequence ID" value="NZ_JAHBCL010000008.1"/>
</dbReference>
<accession>A0ABS5PNK6</accession>
<gene>
    <name evidence="1" type="ORF">KHM83_05670</name>
</gene>
<name>A0ABS5PNK6_9FIRM</name>
<proteinExistence type="predicted"/>
<evidence type="ECO:0000313" key="2">
    <source>
        <dbReference type="Proteomes" id="UP000746471"/>
    </source>
</evidence>
<reference evidence="1 2" key="1">
    <citation type="submission" date="2021-05" db="EMBL/GenBank/DDBJ databases">
        <title>Fusibacter ferrireducens sp. nov., an anaerobic, sulfur- and Fe-reducing bacterium isolated from the mangrove sediment.</title>
        <authorList>
            <person name="Qiu D."/>
        </authorList>
    </citation>
    <scope>NUCLEOTIDE SEQUENCE [LARGE SCALE GENOMIC DNA]</scope>
    <source>
        <strain evidence="1 2">DSM 12116</strain>
    </source>
</reference>
<dbReference type="Gene3D" id="3.10.530.10">
    <property type="entry name" value="CPE0013-like"/>
    <property type="match status" value="1"/>
</dbReference>
<dbReference type="InterPro" id="IPR036593">
    <property type="entry name" value="CPE0013-like_sf"/>
</dbReference>
<dbReference type="EMBL" id="JAHBCL010000008">
    <property type="protein sequence ID" value="MBS7526156.1"/>
    <property type="molecule type" value="Genomic_DNA"/>
</dbReference>